<dbReference type="InterPro" id="IPR002810">
    <property type="entry name" value="NfeD-like_C"/>
</dbReference>
<gene>
    <name evidence="8" type="ORF">ABNN70_12780</name>
</gene>
<dbReference type="Gene3D" id="2.40.50.140">
    <property type="entry name" value="Nucleic acid-binding proteins"/>
    <property type="match status" value="1"/>
</dbReference>
<feature type="domain" description="NfeD integral membrane" evidence="7">
    <location>
        <begin position="12"/>
        <end position="120"/>
    </location>
</feature>
<comment type="subcellular location">
    <subcellularLocation>
        <location evidence="1">Membrane</location>
        <topology evidence="1">Multi-pass membrane protein</topology>
    </subcellularLocation>
</comment>
<feature type="transmembrane region" description="Helical" evidence="5">
    <location>
        <begin position="30"/>
        <end position="47"/>
    </location>
</feature>
<feature type="domain" description="NfeD-like C-terminal" evidence="6">
    <location>
        <begin position="152"/>
        <end position="207"/>
    </location>
</feature>
<dbReference type="PANTHER" id="PTHR33507">
    <property type="entry name" value="INNER MEMBRANE PROTEIN YBBJ"/>
    <property type="match status" value="1"/>
</dbReference>
<evidence type="ECO:0000256" key="3">
    <source>
        <dbReference type="ARBA" id="ARBA00022989"/>
    </source>
</evidence>
<sequence length="208" mass="22847">MDYLSYPAGGFFVILLAACLLFAELLVKGKGILAILGSLLFIYYFHYFLTDQASIWIVLLLIGGLLLIIIDGKLFTTGIIGILGFILMILGVALPAPSLLYGMLVGIAFIIGSFASLLFRKWIPQRDYLDKLQLHEKLSSDKGYNSINEDYNELVGKKGITLTPFHPVGTVKIDGKNYSAITDGVYLDQHVAVKVVSVDGTRIVIDKD</sequence>
<dbReference type="InterPro" id="IPR056739">
    <property type="entry name" value="NfeD_membrane"/>
</dbReference>
<feature type="transmembrane region" description="Helical" evidence="5">
    <location>
        <begin position="77"/>
        <end position="94"/>
    </location>
</feature>
<dbReference type="Pfam" id="PF01957">
    <property type="entry name" value="NfeD"/>
    <property type="match status" value="1"/>
</dbReference>
<feature type="transmembrane region" description="Helical" evidence="5">
    <location>
        <begin position="100"/>
        <end position="119"/>
    </location>
</feature>
<accession>A0AAU8IE66</accession>
<organism evidence="8">
    <name type="scientific">Sporolactobacillus sp. Y61</name>
    <dbReference type="NCBI Taxonomy" id="3160863"/>
    <lineage>
        <taxon>Bacteria</taxon>
        <taxon>Bacillati</taxon>
        <taxon>Bacillota</taxon>
        <taxon>Bacilli</taxon>
        <taxon>Bacillales</taxon>
        <taxon>Sporolactobacillaceae</taxon>
        <taxon>Sporolactobacillus</taxon>
    </lineage>
</organism>
<evidence type="ECO:0000256" key="5">
    <source>
        <dbReference type="SAM" id="Phobius"/>
    </source>
</evidence>
<proteinExistence type="predicted"/>
<evidence type="ECO:0000313" key="8">
    <source>
        <dbReference type="EMBL" id="XCJ16517.1"/>
    </source>
</evidence>
<protein>
    <submittedName>
        <fullName evidence="8">NfeD family protein</fullName>
    </submittedName>
</protein>
<evidence type="ECO:0000259" key="6">
    <source>
        <dbReference type="Pfam" id="PF01957"/>
    </source>
</evidence>
<evidence type="ECO:0000256" key="4">
    <source>
        <dbReference type="ARBA" id="ARBA00023136"/>
    </source>
</evidence>
<evidence type="ECO:0000259" key="7">
    <source>
        <dbReference type="Pfam" id="PF24961"/>
    </source>
</evidence>
<evidence type="ECO:0000256" key="2">
    <source>
        <dbReference type="ARBA" id="ARBA00022692"/>
    </source>
</evidence>
<dbReference type="PANTHER" id="PTHR33507:SF3">
    <property type="entry name" value="INNER MEMBRANE PROTEIN YBBJ"/>
    <property type="match status" value="1"/>
</dbReference>
<name>A0AAU8IE66_9BACL</name>
<dbReference type="GO" id="GO:0005886">
    <property type="term" value="C:plasma membrane"/>
    <property type="evidence" value="ECO:0007669"/>
    <property type="project" value="TreeGrafter"/>
</dbReference>
<feature type="transmembrane region" description="Helical" evidence="5">
    <location>
        <begin position="6"/>
        <end position="23"/>
    </location>
</feature>
<keyword evidence="4 5" id="KW-0472">Membrane</keyword>
<dbReference type="AlphaFoldDB" id="A0AAU8IE66"/>
<dbReference type="RefSeq" id="WP_129929856.1">
    <property type="nucleotide sequence ID" value="NZ_CP159510.1"/>
</dbReference>
<keyword evidence="3 5" id="KW-1133">Transmembrane helix</keyword>
<dbReference type="Pfam" id="PF24961">
    <property type="entry name" value="NfeD_membrane"/>
    <property type="match status" value="1"/>
</dbReference>
<dbReference type="EMBL" id="CP159510">
    <property type="protein sequence ID" value="XCJ16517.1"/>
    <property type="molecule type" value="Genomic_DNA"/>
</dbReference>
<keyword evidence="2 5" id="KW-0812">Transmembrane</keyword>
<dbReference type="InterPro" id="IPR012340">
    <property type="entry name" value="NA-bd_OB-fold"/>
</dbReference>
<feature type="transmembrane region" description="Helical" evidence="5">
    <location>
        <begin position="53"/>
        <end position="70"/>
    </location>
</feature>
<evidence type="ECO:0000256" key="1">
    <source>
        <dbReference type="ARBA" id="ARBA00004141"/>
    </source>
</evidence>
<dbReference type="SUPFAM" id="SSF141322">
    <property type="entry name" value="NfeD domain-like"/>
    <property type="match status" value="1"/>
</dbReference>
<reference evidence="8" key="1">
    <citation type="submission" date="2024-06" db="EMBL/GenBank/DDBJ databases">
        <authorList>
            <person name="Fan A."/>
            <person name="Zhang F.Y."/>
            <person name="Zhang L."/>
        </authorList>
    </citation>
    <scope>NUCLEOTIDE SEQUENCE</scope>
    <source>
        <strain evidence="8">Y61</strain>
    </source>
</reference>
<dbReference type="InterPro" id="IPR052165">
    <property type="entry name" value="Membrane_assoc_protease"/>
</dbReference>